<dbReference type="GO" id="GO:0008843">
    <property type="term" value="F:endochitinase activity"/>
    <property type="evidence" value="ECO:0007669"/>
    <property type="project" value="UniProtKB-EC"/>
</dbReference>
<keyword evidence="5" id="KW-0378">Hydrolase</keyword>
<dbReference type="eggNOG" id="ENOG502QV99">
    <property type="taxonomic scope" value="Eukaryota"/>
</dbReference>
<dbReference type="OrthoDB" id="1395031at2759"/>
<dbReference type="Proteomes" id="UP000265566">
    <property type="component" value="Chromosome 2"/>
</dbReference>
<protein>
    <submittedName>
        <fullName evidence="3">Narbonin-like 2S protein</fullName>
    </submittedName>
    <submittedName>
        <fullName evidence="5">Putative chitinase</fullName>
        <ecNumber evidence="5">3.2.1.14</ecNumber>
    </submittedName>
</protein>
<accession>G7IG38</accession>
<dbReference type="PaxDb" id="3880-AES65167"/>
<feature type="domain" description="GH18" evidence="1">
    <location>
        <begin position="3"/>
        <end position="297"/>
    </location>
</feature>
<dbReference type="KEGG" id="mtr:25480090"/>
<dbReference type="Proteomes" id="UP000002051">
    <property type="component" value="Unassembled WGS sequence"/>
</dbReference>
<dbReference type="EMBL" id="KL402787">
    <property type="protein sequence ID" value="KEH16945.1"/>
    <property type="molecule type" value="Genomic_DNA"/>
</dbReference>
<reference evidence="8" key="3">
    <citation type="submission" date="2015-06" db="UniProtKB">
        <authorList>
            <consortium name="EnsemblPlants"/>
        </authorList>
    </citation>
    <scope>IDENTIFICATION</scope>
    <source>
        <strain evidence="8">cv. Jemalong A17</strain>
    </source>
</reference>
<dbReference type="InterPro" id="IPR000677">
    <property type="entry name" value="Chitinase-like"/>
</dbReference>
<evidence type="ECO:0000313" key="7">
    <source>
        <dbReference type="EMBL" id="RHN73377.1"/>
    </source>
</evidence>
<dbReference type="PANTHER" id="PTHR46476:SF13">
    <property type="entry name" value="2, PUTATIVE, EXPRESSED-RELATED"/>
    <property type="match status" value="1"/>
</dbReference>
<dbReference type="EnsemblPlants" id="KEH16947">
    <property type="protein sequence ID" value="KEH16947"/>
    <property type="gene ID" value="MTR_0062s0060"/>
</dbReference>
<dbReference type="EMBL" id="KL402787">
    <property type="protein sequence ID" value="KEH16947.1"/>
    <property type="molecule type" value="Genomic_DNA"/>
</dbReference>
<evidence type="ECO:0000313" key="6">
    <source>
        <dbReference type="EMBL" id="RHN73376.1"/>
    </source>
</evidence>
<evidence type="ECO:0000313" key="4">
    <source>
        <dbReference type="EMBL" id="KEH16949.1"/>
    </source>
</evidence>
<keyword evidence="5" id="KW-0326">Glycosidase</keyword>
<dbReference type="EnsemblPlants" id="KEH16945">
    <property type="protein sequence ID" value="KEH16945"/>
    <property type="gene ID" value="MTR_0062s0040"/>
</dbReference>
<name>G7IG38_MEDTR</name>
<dbReference type="EMBL" id="KL402787">
    <property type="protein sequence ID" value="KEH16949.1"/>
    <property type="molecule type" value="Genomic_DNA"/>
</dbReference>
<dbReference type="PROSITE" id="PS51910">
    <property type="entry name" value="GH18_2"/>
    <property type="match status" value="1"/>
</dbReference>
<dbReference type="EMBL" id="PSQE01000002">
    <property type="protein sequence ID" value="RHN73377.1"/>
    <property type="molecule type" value="Genomic_DNA"/>
</dbReference>
<evidence type="ECO:0000313" key="9">
    <source>
        <dbReference type="Proteomes" id="UP000002051"/>
    </source>
</evidence>
<reference evidence="3 9" key="1">
    <citation type="journal article" date="2011" name="Nature">
        <title>The Medicago genome provides insight into the evolution of rhizobial symbioses.</title>
        <authorList>
            <person name="Young N.D."/>
            <person name="Debelle F."/>
            <person name="Oldroyd G.E."/>
            <person name="Geurts R."/>
            <person name="Cannon S.B."/>
            <person name="Udvardi M.K."/>
            <person name="Benedito V.A."/>
            <person name="Mayer K.F."/>
            <person name="Gouzy J."/>
            <person name="Schoof H."/>
            <person name="Van de Peer Y."/>
            <person name="Proost S."/>
            <person name="Cook D.R."/>
            <person name="Meyers B.C."/>
            <person name="Spannagl M."/>
            <person name="Cheung F."/>
            <person name="De Mita S."/>
            <person name="Krishnakumar V."/>
            <person name="Gundlach H."/>
            <person name="Zhou S."/>
            <person name="Mudge J."/>
            <person name="Bharti A.K."/>
            <person name="Murray J.D."/>
            <person name="Naoumkina M.A."/>
            <person name="Rosen B."/>
            <person name="Silverstein K.A."/>
            <person name="Tang H."/>
            <person name="Rombauts S."/>
            <person name="Zhao P.X."/>
            <person name="Zhou P."/>
            <person name="Barbe V."/>
            <person name="Bardou P."/>
            <person name="Bechner M."/>
            <person name="Bellec A."/>
            <person name="Berger A."/>
            <person name="Berges H."/>
            <person name="Bidwell S."/>
            <person name="Bisseling T."/>
            <person name="Choisne N."/>
            <person name="Couloux A."/>
            <person name="Denny R."/>
            <person name="Deshpande S."/>
            <person name="Dai X."/>
            <person name="Doyle J.J."/>
            <person name="Dudez A.M."/>
            <person name="Farmer A.D."/>
            <person name="Fouteau S."/>
            <person name="Franken C."/>
            <person name="Gibelin C."/>
            <person name="Gish J."/>
            <person name="Goldstein S."/>
            <person name="Gonzalez A.J."/>
            <person name="Green P.J."/>
            <person name="Hallab A."/>
            <person name="Hartog M."/>
            <person name="Hua A."/>
            <person name="Humphray S.J."/>
            <person name="Jeong D.H."/>
            <person name="Jing Y."/>
            <person name="Jocker A."/>
            <person name="Kenton S.M."/>
            <person name="Kim D.J."/>
            <person name="Klee K."/>
            <person name="Lai H."/>
            <person name="Lang C."/>
            <person name="Lin S."/>
            <person name="Macmil S.L."/>
            <person name="Magdelenat G."/>
            <person name="Matthews L."/>
            <person name="McCorrison J."/>
            <person name="Monaghan E.L."/>
            <person name="Mun J.H."/>
            <person name="Najar F.Z."/>
            <person name="Nicholson C."/>
            <person name="Noirot C."/>
            <person name="O'Bleness M."/>
            <person name="Paule C.R."/>
            <person name="Poulain J."/>
            <person name="Prion F."/>
            <person name="Qin B."/>
            <person name="Qu C."/>
            <person name="Retzel E.F."/>
            <person name="Riddle C."/>
            <person name="Sallet E."/>
            <person name="Samain S."/>
            <person name="Samson N."/>
            <person name="Sanders I."/>
            <person name="Saurat O."/>
            <person name="Scarpelli C."/>
            <person name="Schiex T."/>
            <person name="Segurens B."/>
            <person name="Severin A.J."/>
            <person name="Sherrier D.J."/>
            <person name="Shi R."/>
            <person name="Sims S."/>
            <person name="Singer S.R."/>
            <person name="Sinharoy S."/>
            <person name="Sterck L."/>
            <person name="Viollet A."/>
            <person name="Wang B.B."/>
            <person name="Wang K."/>
            <person name="Wang M."/>
            <person name="Wang X."/>
            <person name="Warfsmann J."/>
            <person name="Weissenbach J."/>
            <person name="White D.D."/>
            <person name="White J.D."/>
            <person name="Wiley G.B."/>
            <person name="Wincker P."/>
            <person name="Xing Y."/>
            <person name="Yang L."/>
            <person name="Yao Z."/>
            <person name="Ying F."/>
            <person name="Zhai J."/>
            <person name="Zhou L."/>
            <person name="Zuber A."/>
            <person name="Denarie J."/>
            <person name="Dixon R.A."/>
            <person name="May G.D."/>
            <person name="Schwartz D.C."/>
            <person name="Rogers J."/>
            <person name="Quetier F."/>
            <person name="Town C.D."/>
            <person name="Roe B.A."/>
        </authorList>
    </citation>
    <scope>NUCLEOTIDE SEQUENCE [LARGE SCALE GENOMIC DNA]</scope>
    <source>
        <strain evidence="3">A17</strain>
        <strain evidence="8 9">cv. Jemalong A17</strain>
    </source>
</reference>
<dbReference type="Gramene" id="rna9178">
    <property type="protein sequence ID" value="RHN73375.1"/>
    <property type="gene ID" value="gene9178"/>
</dbReference>
<evidence type="ECO:0000259" key="1">
    <source>
        <dbReference type="PROSITE" id="PS51910"/>
    </source>
</evidence>
<dbReference type="PRINTS" id="PR00551">
    <property type="entry name" value="2SGLOBULIN"/>
</dbReference>
<dbReference type="EnsemblPlants" id="KEH16949">
    <property type="protein sequence ID" value="KEH16949"/>
    <property type="gene ID" value="MTR_0062s0090"/>
</dbReference>
<dbReference type="Gramene" id="rna9180">
    <property type="protein sequence ID" value="RHN73377.1"/>
    <property type="gene ID" value="gene9180"/>
</dbReference>
<dbReference type="EMBL" id="PSQE01000002">
    <property type="protein sequence ID" value="RHN73375.1"/>
    <property type="molecule type" value="Genomic_DNA"/>
</dbReference>
<dbReference type="EMBL" id="PSQE01000002">
    <property type="protein sequence ID" value="RHN73376.1"/>
    <property type="molecule type" value="Genomic_DNA"/>
</dbReference>
<evidence type="ECO:0000313" key="8">
    <source>
        <dbReference type="EnsemblPlants" id="KEH16945"/>
    </source>
</evidence>
<keyword evidence="9" id="KW-1185">Reference proteome</keyword>
<gene>
    <name evidence="8" type="primary">25480092</name>
    <name evidence="2" type="ORF">MTR_0062s0040</name>
    <name evidence="3" type="ORF">MTR_0062s0060</name>
    <name evidence="4" type="ORF">MTR_0062s0090</name>
    <name evidence="5" type="ORF">MtrunA17_Chr2g0297761</name>
    <name evidence="6" type="ORF">MtrunA17_Chr2g0297771</name>
    <name evidence="7" type="ORF">MtrunA17_Chr2g0297781</name>
</gene>
<dbReference type="SUPFAM" id="SSF51445">
    <property type="entry name" value="(Trans)glycosidases"/>
    <property type="match status" value="1"/>
</dbReference>
<dbReference type="HOGENOM" id="CLU_065258_1_0_1"/>
<dbReference type="Gramene" id="rna9179">
    <property type="protein sequence ID" value="RHN73376.1"/>
    <property type="gene ID" value="gene9179"/>
</dbReference>
<evidence type="ECO:0000313" key="2">
    <source>
        <dbReference type="EMBL" id="KEH16945.1"/>
    </source>
</evidence>
<dbReference type="InterPro" id="IPR017853">
    <property type="entry name" value="GH"/>
</dbReference>
<proteinExistence type="predicted"/>
<evidence type="ECO:0000313" key="5">
    <source>
        <dbReference type="EMBL" id="RHN73375.1"/>
    </source>
</evidence>
<dbReference type="Gene3D" id="3.20.20.80">
    <property type="entry name" value="Glycosidases"/>
    <property type="match status" value="1"/>
</dbReference>
<evidence type="ECO:0000313" key="3">
    <source>
        <dbReference type="EMBL" id="KEH16947.1"/>
    </source>
</evidence>
<dbReference type="STRING" id="3880.G7IG38"/>
<reference evidence="10" key="4">
    <citation type="journal article" date="2018" name="Nat. Plants">
        <title>Whole-genome landscape of Medicago truncatula symbiotic genes.</title>
        <authorList>
            <person name="Pecrix Y."/>
            <person name="Staton S.E."/>
            <person name="Sallet E."/>
            <person name="Lelandais-Briere C."/>
            <person name="Moreau S."/>
            <person name="Carrere S."/>
            <person name="Blein T."/>
            <person name="Jardinaud M.F."/>
            <person name="Latrasse D."/>
            <person name="Zouine M."/>
            <person name="Zahm M."/>
            <person name="Kreplak J."/>
            <person name="Mayjonade B."/>
            <person name="Satge C."/>
            <person name="Perez M."/>
            <person name="Cauet S."/>
            <person name="Marande W."/>
            <person name="Chantry-Darmon C."/>
            <person name="Lopez-Roques C."/>
            <person name="Bouchez O."/>
            <person name="Berard A."/>
            <person name="Debelle F."/>
            <person name="Munos S."/>
            <person name="Bendahmane A."/>
            <person name="Berges H."/>
            <person name="Niebel A."/>
            <person name="Buitink J."/>
            <person name="Frugier F."/>
            <person name="Benhamed M."/>
            <person name="Crespi M."/>
            <person name="Gouzy J."/>
            <person name="Gamas P."/>
        </authorList>
    </citation>
    <scope>NUCLEOTIDE SEQUENCE [LARGE SCALE GENOMIC DNA]</scope>
    <source>
        <strain evidence="10">cv. Jemalong A17</strain>
    </source>
</reference>
<reference evidence="3 9" key="2">
    <citation type="journal article" date="2014" name="BMC Genomics">
        <title>An improved genome release (version Mt4.0) for the model legume Medicago truncatula.</title>
        <authorList>
            <person name="Tang H."/>
            <person name="Krishnakumar V."/>
            <person name="Bidwell S."/>
            <person name="Rosen B."/>
            <person name="Chan A."/>
            <person name="Zhou S."/>
            <person name="Gentzbittel L."/>
            <person name="Childs K.L."/>
            <person name="Yandell M."/>
            <person name="Gundlach H."/>
            <person name="Mayer K.F."/>
            <person name="Schwartz D.C."/>
            <person name="Town C.D."/>
        </authorList>
    </citation>
    <scope>GENOME REANNOTATION</scope>
    <source>
        <strain evidence="3">A17</strain>
        <strain evidence="8 9">cv. Jemalong A17</strain>
    </source>
</reference>
<dbReference type="Pfam" id="PF00704">
    <property type="entry name" value="Glyco_hydro_18"/>
    <property type="match status" value="1"/>
</dbReference>
<reference evidence="5" key="5">
    <citation type="journal article" date="2018" name="Nat. Plants">
        <title>Whole-genome landscape of Medicago truncatula symbiotic genes.</title>
        <authorList>
            <person name="Pecrix Y."/>
            <person name="Gamas P."/>
            <person name="Carrere S."/>
        </authorList>
    </citation>
    <scope>NUCLEOTIDE SEQUENCE</scope>
    <source>
        <tissue evidence="5">Leaves</tissue>
    </source>
</reference>
<dbReference type="AlphaFoldDB" id="G7IG38"/>
<dbReference type="GO" id="GO:0005975">
    <property type="term" value="P:carbohydrate metabolic process"/>
    <property type="evidence" value="ECO:0007669"/>
    <property type="project" value="InterPro"/>
</dbReference>
<evidence type="ECO:0000313" key="10">
    <source>
        <dbReference type="Proteomes" id="UP000265566"/>
    </source>
</evidence>
<dbReference type="InterPro" id="IPR001223">
    <property type="entry name" value="Glyco_hydro18_cat"/>
</dbReference>
<dbReference type="KEGG" id="mtr:25480088"/>
<sequence length="297" mass="33926">MSKIFREYIGVKPFSTNLRDFPVEIIKTNISEFHFILGFATEEYDAQNKGTGVFKETWNTRAFGPEAVRNLKGNNPNVKVVISIGGNDTVKTPFNPVEETIWITRAVSSLKVIIQKYKDQTGNIIDGIDINYLNVFHTTNDTGKLRFARCIGEVITQLKNDNYLRIKIVSIAPSETNEIHYRNLFWQNEANINWVNYQFYNQSKAVSTLDDFLKLYDQVSRNYKPSIVLPGVSTDKLHIEPVDKMPREHFIAGCRHLLQIASLPGVFLWNADDSTIPLPNENKPFVLEDILQSLLIG</sequence>
<dbReference type="PANTHER" id="PTHR46476">
    <property type="entry name" value="CHITINASE 2-LIKE"/>
    <property type="match status" value="1"/>
</dbReference>
<dbReference type="EC" id="3.2.1.14" evidence="5"/>
<organism evidence="3 9">
    <name type="scientific">Medicago truncatula</name>
    <name type="common">Barrel medic</name>
    <name type="synonym">Medicago tribuloides</name>
    <dbReference type="NCBI Taxonomy" id="3880"/>
    <lineage>
        <taxon>Eukaryota</taxon>
        <taxon>Viridiplantae</taxon>
        <taxon>Streptophyta</taxon>
        <taxon>Embryophyta</taxon>
        <taxon>Tracheophyta</taxon>
        <taxon>Spermatophyta</taxon>
        <taxon>Magnoliopsida</taxon>
        <taxon>eudicotyledons</taxon>
        <taxon>Gunneridae</taxon>
        <taxon>Pentapetalae</taxon>
        <taxon>rosids</taxon>
        <taxon>fabids</taxon>
        <taxon>Fabales</taxon>
        <taxon>Fabaceae</taxon>
        <taxon>Papilionoideae</taxon>
        <taxon>50 kb inversion clade</taxon>
        <taxon>NPAAA clade</taxon>
        <taxon>Hologalegina</taxon>
        <taxon>IRL clade</taxon>
        <taxon>Trifolieae</taxon>
        <taxon>Medicago</taxon>
    </lineage>
</organism>
<dbReference type="KEGG" id="mtr:25480092"/>